<keyword evidence="3" id="KW-0747">Spliceosome</keyword>
<dbReference type="Gene3D" id="3.90.1570.40">
    <property type="match status" value="1"/>
</dbReference>
<dbReference type="Gene3D" id="3.40.140.10">
    <property type="entry name" value="Cytidine Deaminase, domain 2"/>
    <property type="match status" value="1"/>
</dbReference>
<keyword evidence="6" id="KW-0539">Nucleus</keyword>
<dbReference type="GeneID" id="43592348"/>
<evidence type="ECO:0000313" key="8">
    <source>
        <dbReference type="Proteomes" id="UP000322225"/>
    </source>
</evidence>
<dbReference type="InterPro" id="IPR042516">
    <property type="entry name" value="Prp8_U5-snRNA-bd_sf"/>
</dbReference>
<keyword evidence="4" id="KW-0694">RNA-binding</keyword>
<evidence type="ECO:0000256" key="6">
    <source>
        <dbReference type="ARBA" id="ARBA00023242"/>
    </source>
</evidence>
<dbReference type="Pfam" id="PF10598">
    <property type="entry name" value="RRM_4"/>
    <property type="match status" value="1"/>
</dbReference>
<dbReference type="FunFam" id="1.20.80.40:FF:000001">
    <property type="entry name" value="Pre-mRNA-processing-splicing factor 8"/>
    <property type="match status" value="1"/>
</dbReference>
<dbReference type="InterPro" id="IPR012337">
    <property type="entry name" value="RNaseH-like_sf"/>
</dbReference>
<evidence type="ECO:0000256" key="4">
    <source>
        <dbReference type="ARBA" id="ARBA00022884"/>
    </source>
</evidence>
<dbReference type="GO" id="GO:0005682">
    <property type="term" value="C:U5 snRNP"/>
    <property type="evidence" value="ECO:0007669"/>
    <property type="project" value="UniProtKB-ARBA"/>
</dbReference>
<dbReference type="InterPro" id="IPR012591">
    <property type="entry name" value="PRO8NT"/>
</dbReference>
<evidence type="ECO:0000256" key="3">
    <source>
        <dbReference type="ARBA" id="ARBA00022728"/>
    </source>
</evidence>
<dbReference type="GO" id="GO:0030619">
    <property type="term" value="F:U1 snRNA binding"/>
    <property type="evidence" value="ECO:0007669"/>
    <property type="project" value="TreeGrafter"/>
</dbReference>
<dbReference type="GO" id="GO:0008237">
    <property type="term" value="F:metallopeptidase activity"/>
    <property type="evidence" value="ECO:0007669"/>
    <property type="project" value="InterPro"/>
</dbReference>
<reference evidence="7" key="1">
    <citation type="submission" date="2017-08" db="EMBL/GenBank/DDBJ databases">
        <authorList>
            <person name="Cuomo C."/>
            <person name="Billmyre B."/>
            <person name="Heitman J."/>
        </authorList>
    </citation>
    <scope>NUCLEOTIDE SEQUENCE</scope>
    <source>
        <strain evidence="7">CBS 12478</strain>
    </source>
</reference>
<dbReference type="GO" id="GO:0071013">
    <property type="term" value="C:catalytic step 2 spliceosome"/>
    <property type="evidence" value="ECO:0007669"/>
    <property type="project" value="TreeGrafter"/>
</dbReference>
<dbReference type="Pfam" id="PF10596">
    <property type="entry name" value="U6-snRNA_bdg"/>
    <property type="match status" value="1"/>
</dbReference>
<dbReference type="GO" id="GO:0045292">
    <property type="term" value="P:mRNA cis splicing, via spliceosome"/>
    <property type="evidence" value="ECO:0007669"/>
    <property type="project" value="UniProtKB-ARBA"/>
</dbReference>
<comment type="subcellular location">
    <subcellularLocation>
        <location evidence="1">Nucleus</location>
    </subcellularLocation>
</comment>
<evidence type="ECO:0000256" key="2">
    <source>
        <dbReference type="ARBA" id="ARBA00022664"/>
    </source>
</evidence>
<proteinExistence type="predicted"/>
<dbReference type="Pfam" id="PF08084">
    <property type="entry name" value="PROCT"/>
    <property type="match status" value="1"/>
</dbReference>
<dbReference type="OrthoDB" id="1931567at2759"/>
<dbReference type="GO" id="GO:0000974">
    <property type="term" value="C:Prp19 complex"/>
    <property type="evidence" value="ECO:0007669"/>
    <property type="project" value="UniProtKB-ARBA"/>
</dbReference>
<dbReference type="InterPro" id="IPR019580">
    <property type="entry name" value="Prp8_U6-snRNA-bd"/>
</dbReference>
<dbReference type="InterPro" id="IPR043172">
    <property type="entry name" value="Prp8_domainIV_palm"/>
</dbReference>
<dbReference type="CDD" id="cd13838">
    <property type="entry name" value="RNase_H_like_Prp8_IV"/>
    <property type="match status" value="1"/>
</dbReference>
<dbReference type="GO" id="GO:0097157">
    <property type="term" value="F:pre-mRNA intronic binding"/>
    <property type="evidence" value="ECO:0007669"/>
    <property type="project" value="TreeGrafter"/>
</dbReference>
<evidence type="ECO:0000256" key="5">
    <source>
        <dbReference type="ARBA" id="ARBA00023187"/>
    </source>
</evidence>
<gene>
    <name evidence="7" type="ORF">CI109_101865</name>
</gene>
<protein>
    <submittedName>
        <fullName evidence="7">Pre-mRNA-processing-splicing factor 8</fullName>
    </submittedName>
</protein>
<dbReference type="InterPro" id="IPR012984">
    <property type="entry name" value="PROCT"/>
</dbReference>
<dbReference type="Pfam" id="PF12134">
    <property type="entry name" value="PRP8_domainIV"/>
    <property type="match status" value="1"/>
</dbReference>
<dbReference type="Pfam" id="PF08082">
    <property type="entry name" value="PRO8NT"/>
    <property type="match status" value="1"/>
</dbReference>
<dbReference type="RefSeq" id="XP_031857550.1">
    <property type="nucleotide sequence ID" value="XM_032008176.1"/>
</dbReference>
<organism evidence="7 8">
    <name type="scientific">Kwoniella shandongensis</name>
    <dbReference type="NCBI Taxonomy" id="1734106"/>
    <lineage>
        <taxon>Eukaryota</taxon>
        <taxon>Fungi</taxon>
        <taxon>Dikarya</taxon>
        <taxon>Basidiomycota</taxon>
        <taxon>Agaricomycotina</taxon>
        <taxon>Tremellomycetes</taxon>
        <taxon>Tremellales</taxon>
        <taxon>Cryptococcaceae</taxon>
        <taxon>Kwoniella</taxon>
    </lineage>
</organism>
<keyword evidence="8" id="KW-1185">Reference proteome</keyword>
<dbReference type="Pfam" id="PF10597">
    <property type="entry name" value="U5_2-snRNA_bdg"/>
    <property type="match status" value="1"/>
</dbReference>
<dbReference type="FunFam" id="3.30.43.40:FF:000001">
    <property type="entry name" value="Pre-mRNA-processing-splicing factor 8"/>
    <property type="match status" value="1"/>
</dbReference>
<dbReference type="FunFam" id="3.90.1570.40:FF:000001">
    <property type="entry name" value="Pre-mRNA-processing-splicing factor 8"/>
    <property type="match status" value="1"/>
</dbReference>
<dbReference type="GO" id="GO:0017070">
    <property type="term" value="F:U6 snRNA binding"/>
    <property type="evidence" value="ECO:0007669"/>
    <property type="project" value="InterPro"/>
</dbReference>
<dbReference type="GO" id="GO:0000393">
    <property type="term" value="P:spliceosomal conformational changes to generate catalytic conformation"/>
    <property type="evidence" value="ECO:0007669"/>
    <property type="project" value="UniProtKB-ARBA"/>
</dbReference>
<dbReference type="KEGG" id="ksn:43592348"/>
<dbReference type="Proteomes" id="UP000322225">
    <property type="component" value="Chromosome 3"/>
</dbReference>
<dbReference type="EMBL" id="CP144053">
    <property type="protein sequence ID" value="WWD17424.1"/>
    <property type="molecule type" value="Genomic_DNA"/>
</dbReference>
<evidence type="ECO:0000256" key="1">
    <source>
        <dbReference type="ARBA" id="ARBA00004123"/>
    </source>
</evidence>
<dbReference type="GO" id="GO:0030623">
    <property type="term" value="F:U5 snRNA binding"/>
    <property type="evidence" value="ECO:0007669"/>
    <property type="project" value="InterPro"/>
</dbReference>
<name>A0A5M6BRC0_9TREE</name>
<dbReference type="PANTHER" id="PTHR11140:SF0">
    <property type="entry name" value="PRE-MRNA-PROCESSING-SPLICING FACTOR 8"/>
    <property type="match status" value="1"/>
</dbReference>
<dbReference type="InterPro" id="IPR021983">
    <property type="entry name" value="PRP8_domainIV"/>
</dbReference>
<dbReference type="Gene3D" id="1.20.80.40">
    <property type="match status" value="1"/>
</dbReference>
<reference evidence="7" key="2">
    <citation type="submission" date="2024-01" db="EMBL/GenBank/DDBJ databases">
        <title>Comparative genomics of Cryptococcus and Kwoniella reveals pathogenesis evolution and contrasting modes of karyotype evolution via chromosome fusion or intercentromeric recombination.</title>
        <authorList>
            <person name="Coelho M.A."/>
            <person name="David-Palma M."/>
            <person name="Shea T."/>
            <person name="Bowers K."/>
            <person name="McGinley-Smith S."/>
            <person name="Mohammad A.W."/>
            <person name="Gnirke A."/>
            <person name="Yurkov A.M."/>
            <person name="Nowrousian M."/>
            <person name="Sun S."/>
            <person name="Cuomo C.A."/>
            <person name="Heitman J."/>
        </authorList>
    </citation>
    <scope>NUCLEOTIDE SEQUENCE</scope>
    <source>
        <strain evidence="7">CBS 12478</strain>
    </source>
</reference>
<keyword evidence="5" id="KW-0508">mRNA splicing</keyword>
<dbReference type="InterPro" id="IPR043173">
    <property type="entry name" value="Prp8_domainIV_fingers"/>
</dbReference>
<dbReference type="SMART" id="SM00232">
    <property type="entry name" value="JAB_MPN"/>
    <property type="match status" value="1"/>
</dbReference>
<dbReference type="FunFam" id="3.30.420.230:FF:000001">
    <property type="entry name" value="Pre-mRNA-processing-splicing factor 8"/>
    <property type="match status" value="1"/>
</dbReference>
<evidence type="ECO:0000313" key="7">
    <source>
        <dbReference type="EMBL" id="WWD17424.1"/>
    </source>
</evidence>
<sequence length="2368" mass="272949">MSGPPPGFAATSASAAPPGFPPNGDSNSNSEVRMDGDFFGQLSQEEIEKKARKWRGAQKRRFNTKRRQGGGGGVDFGKADLPPEHIRKIIKDHGDMSNRKFRNDKRVHLGALKYVPHAVMKLLENIPMPWEQVREVPVLYHISGAITFVNEVPRVIEPVFHAQWASMWLAMRREKRDRRHFKRMRFPPFDDEEPPMDYGDNVLDVEPLEAIQLELDEEDDEAILDWFYDPKPLLDTPHVNGSSYRYFQLTLPQLSNLYRIGRQLLSDYSDNNAFYLFDKKSFFTAKALNIALPGGPKFEPLYRDMEAFDEDWNEFNDINKVIIRGVIRSEYKVAFPHLYNSLPRSVHIGVYHEPKNVYIKTDDPDLPAFYFDPLINPISQRVVQEAHTPLISHEDSVFGFGNEEDEDFELPDELEPFLEDRDLSNENTADAIALYWAPYPYNLRSGKTRRAQDIPMIKNFYLEHCPSDQPVKIRVSYQKLLKIYVLNALHHKRPKAMAKRNLFRSLKNTKFFQTTTLDWVEAGLQVCRQGYNMLNLLIHRKNLNYLHLDYNLNLKPIKTLTTKERKKSRFGNAFHLCREILRLTKLIVDAHVQFRLGNVDAFQLADGLQYMFAHVGQLTGMYRYKYKLMRQIRQCKDLKHLIYSRFNTGPVGKGPGVGFWAPGWRVWLFFLRGIVPLLERWLSNLLARQFEGRNSKGIAKTVTKQRVESHFDLELRAAVMHDILDMMPESIKQNKAKTILQHLSEAWRCWKANIPWKVPGMPAAIENIILRYVKSKADWWSSVAHYNRERIRRGATVDKAVVRKNLGRLTRLYLKAEQERQNGYLKDGPYISSEEAVAVYTSTVHWMESRKFAPIPFPPLSYKHDTKLLVLALEKLKEAYSVHGRLNQSQREELALVEQAYDNPHECLSRIKRLLLTQRAFKEAGIEFFDTYDKLIPCYDIEPVEKITDAYLDQFLWYEADKRGLFPNWIKPSDSEPPPLLVYKWCQGINNLTDIWDTSDGECVVMMETVLSRVYEKVDFTLLSRLLRLILDHNLADYITAKQNTALTFKDMSHVNAYGMIRGLQFSSFVFQYYGLVLDLLILGLQRASELAGPPGAPNGFLQFRDGTAETRHPIRFYTRYVDRIHVLFRFNADESRDLIQRYLSANPDPNNENVIGYNNKRCWPRDCRMRLIKHDVNLGRAVFWNVKNSLPRSLTTIEWDETFVSVYSKDNPQLLFSMCGFEVRILPRIRTQHGEQYSLKDGVWNLTQESTKERTAQAFLRVSDQGVQDFNNRIRQVLMSSGSATFSKIINKWNTALIGLMTYYREAVVHTNELLDSLVKAENKVQTRVKVGLNSKMPSRFPPCVFYSPKELGGLGMLSMGFVLIPQSDLRWSKQTDSGGITHFRSGMTHEEDQLIPNLYRYLQPWEAEFLDSARVWSEYALKRKEATASNRRLTLEDLEDSWDRGLPRINTLFQKDRHTLAYDKGWRVRQHFSQYFRLRNQPFIWTNQRHDGKLWQLNNYRVDVISALGGVEGILEHSLFKGTAFPTWEGLFWEKASGFEESMKFKKLTNAQRSGLSQIPNRRFTMWWSPTINRANVYVGFQVQLDLTGVFMHGKIPTLKISLIQIFRAHLWQKIHESVVMDLCQVFDSELEALQIETVQKETIHPRKSYKMNSSASDILLFSAYKWQISRPSLLTDNRDTMDGTTSNKFWLDIQLRWGDFDSHDIERYARAKYLDYSSDSQSIYPSPTGVLIALDLAYNLYSAYGCYFPGLKPLLQQAMAKIMKANPALYVLRERIRKGLQLYSSEPTEPYLNSSNYSELFSNQIIWFVDDTNVYRVTVHKTFEGNLTTKPINGAIFIFNPRTGQLFLKIIHTSVWAGQKRLGQLAKWKTAEEVAALVRSLPVEEQPKQVIVTRKGMLDPLEVHLLDFPNIVIKGSELQLPFQATLKMEKFGDLILRATQPQMVLFNLYDDWLKSISSYTAFSRLILLLRALHVNNEKAKIILRPDRNTITESYHIWPTLDDNAWMNVEVALKDLILADFGKRNSVNVASLTASEIRDVILGMEISAPSVQRQQMAEIEKSAEAASQVTALQTKTTNIHGDEIVVTTTTQYEQQTFASKSDWRVRAISATNLPLRVNHIFVGNDDVRDDATSFTYVIPKNVLRTFIVNADLRTQVVAYLYGSSPPDNKQVKEIKAVAWVPQRGTNNGVDLPVTLPKHDFLLKDLEPLGWIKTQSQELNHLSPADVTTQGKIMANHPEWGPQSICVTCAFTPGSVSLNAWELTVAGFEWGRKNQDVTGKNEGFNPSMANRVQLLLSDRILGMTLVPEGGVWNYGVGLTQSWSEKIPYSMTLDKPEAFWAACHRPSAFLNFASMEGDDAADVENSLE</sequence>
<dbReference type="SUPFAM" id="SSF53098">
    <property type="entry name" value="Ribonuclease H-like"/>
    <property type="match status" value="2"/>
</dbReference>
<keyword evidence="2" id="KW-0507">mRNA processing</keyword>
<dbReference type="InterPro" id="IPR012592">
    <property type="entry name" value="PROCN"/>
</dbReference>
<dbReference type="InterPro" id="IPR019581">
    <property type="entry name" value="Prp8_U5-snRNA-bd"/>
</dbReference>
<dbReference type="InterPro" id="IPR000555">
    <property type="entry name" value="JAMM/MPN+_dom"/>
</dbReference>
<dbReference type="Gene3D" id="3.30.43.40">
    <property type="entry name" value="Pre-mRNA-processing-splicing factor 8, U5-snRNA-binding domain"/>
    <property type="match status" value="1"/>
</dbReference>
<dbReference type="CDD" id="cd08056">
    <property type="entry name" value="MPN_PRP8"/>
    <property type="match status" value="1"/>
</dbReference>
<dbReference type="GO" id="GO:0030620">
    <property type="term" value="F:U2 snRNA binding"/>
    <property type="evidence" value="ECO:0007669"/>
    <property type="project" value="TreeGrafter"/>
</dbReference>
<dbReference type="InterPro" id="IPR019582">
    <property type="entry name" value="RRM_spliceosomal_PrP8"/>
</dbReference>
<dbReference type="PANTHER" id="PTHR11140">
    <property type="entry name" value="PRE-MRNA SPLICING FACTOR PRP8"/>
    <property type="match status" value="1"/>
</dbReference>
<dbReference type="Pfam" id="PF08083">
    <property type="entry name" value="PROCN"/>
    <property type="match status" value="1"/>
</dbReference>
<dbReference type="Gene3D" id="3.30.420.230">
    <property type="match status" value="1"/>
</dbReference>
<dbReference type="FunFam" id="3.40.140.10:FF:000002">
    <property type="entry name" value="Pre-mRNA-processing-splicing factor 8"/>
    <property type="match status" value="1"/>
</dbReference>
<dbReference type="InterPro" id="IPR027652">
    <property type="entry name" value="PRP8"/>
</dbReference>
<accession>A0A5M6BRC0</accession>
<dbReference type="GO" id="GO:0000244">
    <property type="term" value="P:spliceosomal tri-snRNP complex assembly"/>
    <property type="evidence" value="ECO:0007669"/>
    <property type="project" value="TreeGrafter"/>
</dbReference>